<dbReference type="InterPro" id="IPR046106">
    <property type="entry name" value="DUF6043"/>
</dbReference>
<evidence type="ECO:0000313" key="1">
    <source>
        <dbReference type="EMBL" id="EGC87304.1"/>
    </source>
</evidence>
<dbReference type="AlphaFoldDB" id="F0H4F3"/>
<gene>
    <name evidence="1" type="ORF">HMPREF9303_1523</name>
</gene>
<keyword evidence="2" id="KW-1185">Reference proteome</keyword>
<sequence length="208" mass="23847">MEIPLVGAMVFLLHEGNMNFFRYGRIKNTLSYWLVCGNLYETLVSKIVIKAEEAKERLEQNSFTDLKEQLIKTSIQNGIKTQEGWNHFFGTDIQVTNTPNIPKNEEKQMPVELQSKEAQQIISKAIGLGLCDKEYHWQKSKFLLAYFADCASEYLNLSQAEQDGKKKTYWKPFETLFDVSGLATCKNTYTNKTGKLPSGHEVVESIFK</sequence>
<evidence type="ECO:0000313" key="2">
    <source>
        <dbReference type="Proteomes" id="UP000003155"/>
    </source>
</evidence>
<dbReference type="EMBL" id="AEXO01000015">
    <property type="protein sequence ID" value="EGC87304.1"/>
    <property type="molecule type" value="Genomic_DNA"/>
</dbReference>
<proteinExistence type="predicted"/>
<dbReference type="Proteomes" id="UP000003155">
    <property type="component" value="Unassembled WGS sequence"/>
</dbReference>
<organism evidence="1 2">
    <name type="scientific">Prevotella denticola CRIS 18C-A</name>
    <dbReference type="NCBI Taxonomy" id="944557"/>
    <lineage>
        <taxon>Bacteria</taxon>
        <taxon>Pseudomonadati</taxon>
        <taxon>Bacteroidota</taxon>
        <taxon>Bacteroidia</taxon>
        <taxon>Bacteroidales</taxon>
        <taxon>Prevotellaceae</taxon>
        <taxon>Prevotella</taxon>
    </lineage>
</organism>
<accession>F0H4F3</accession>
<comment type="caution">
    <text evidence="1">The sequence shown here is derived from an EMBL/GenBank/DDBJ whole genome shotgun (WGS) entry which is preliminary data.</text>
</comment>
<protein>
    <submittedName>
        <fullName evidence="1">Uncharacterized protein</fullName>
    </submittedName>
</protein>
<name>F0H4F3_9BACT</name>
<dbReference type="Pfam" id="PF19509">
    <property type="entry name" value="DUF6043"/>
    <property type="match status" value="1"/>
</dbReference>
<reference evidence="1 2" key="1">
    <citation type="submission" date="2011-02" db="EMBL/GenBank/DDBJ databases">
        <authorList>
            <person name="Durkin A.S."/>
            <person name="Madupu R."/>
            <person name="Torralba M."/>
            <person name="Gillis M."/>
            <person name="Methe B."/>
            <person name="Sutton G."/>
            <person name="Nelson K.E."/>
        </authorList>
    </citation>
    <scope>NUCLEOTIDE SEQUENCE [LARGE SCALE GENOMIC DNA]</scope>
    <source>
        <strain evidence="1 2">CRIS 18C-A</strain>
    </source>
</reference>